<dbReference type="Pfam" id="PF00202">
    <property type="entry name" value="Aminotran_3"/>
    <property type="match status" value="1"/>
</dbReference>
<evidence type="ECO:0000256" key="4">
    <source>
        <dbReference type="SAM" id="MobiDB-lite"/>
    </source>
</evidence>
<keyword evidence="2 3" id="KW-0663">Pyridoxal phosphate</keyword>
<dbReference type="InterPro" id="IPR015424">
    <property type="entry name" value="PyrdxlP-dep_Trfase"/>
</dbReference>
<feature type="compositionally biased region" description="Basic and acidic residues" evidence="4">
    <location>
        <begin position="1"/>
        <end position="17"/>
    </location>
</feature>
<dbReference type="InterPro" id="IPR015422">
    <property type="entry name" value="PyrdxlP-dep_Trfase_small"/>
</dbReference>
<dbReference type="RefSeq" id="WP_379285513.1">
    <property type="nucleotide sequence ID" value="NZ_JBHTIU010000002.1"/>
</dbReference>
<feature type="region of interest" description="Disordered" evidence="4">
    <location>
        <begin position="1"/>
        <end position="35"/>
    </location>
</feature>
<dbReference type="InterPro" id="IPR049704">
    <property type="entry name" value="Aminotrans_3_PPA_site"/>
</dbReference>
<keyword evidence="5" id="KW-0808">Transferase</keyword>
<evidence type="ECO:0000256" key="2">
    <source>
        <dbReference type="ARBA" id="ARBA00022898"/>
    </source>
</evidence>
<dbReference type="Proteomes" id="UP001597120">
    <property type="component" value="Unassembled WGS sequence"/>
</dbReference>
<evidence type="ECO:0000256" key="1">
    <source>
        <dbReference type="ARBA" id="ARBA00001933"/>
    </source>
</evidence>
<proteinExistence type="inferred from homology"/>
<dbReference type="Gene3D" id="3.40.640.10">
    <property type="entry name" value="Type I PLP-dependent aspartate aminotransferase-like (Major domain)"/>
    <property type="match status" value="1"/>
</dbReference>
<gene>
    <name evidence="5" type="ORF">ACFQ03_00945</name>
</gene>
<sequence length="453" mass="49188">MTAERKMRGTETVRDVQSHGSTGEEGDSIRNGTATPVSLQWNNRLNKVIPWGSSTCSKAPGLLPEEPGVIVRGDGCRVWDADGKEYIDFRNGLGPVTLGYRFPAVDEALRRQLDSGISFGHPHPLEAEVAEMLCELIPCADQVRFLKTGGEAVAAAIRIARHYTGRDHIVQVGYNGWLNSLAPGGSQLPGRAAAQVPGVPRELSSLHHAAAWNDLPAMERLFADYGGQIAAVVVAADYAAMQEGAAYYPALRELAGKHGALLIFDEIVTGFRIAIGGVQEYFGVVPDLAVFSKGIANGMPLSVIAGRKEVMGCCDRGGVIITSTFGGETLSLAAAKACINTYVEQDVVTGLWKRGERMWKRLNGLFEQLDIPLSVQGFWPCPAFVNRPGTEEKADGGPDEGIRESFFRLAYRHGVSLYNISYVNFSHGGPDIDEALTRLEKACEELNRWRESR</sequence>
<dbReference type="EMBL" id="JBHTIU010000002">
    <property type="protein sequence ID" value="MFD0867713.1"/>
    <property type="molecule type" value="Genomic_DNA"/>
</dbReference>
<evidence type="ECO:0000256" key="3">
    <source>
        <dbReference type="RuleBase" id="RU003560"/>
    </source>
</evidence>
<comment type="caution">
    <text evidence="5">The sequence shown here is derived from an EMBL/GenBank/DDBJ whole genome shotgun (WGS) entry which is preliminary data.</text>
</comment>
<accession>A0ABW3D2W5</accession>
<protein>
    <submittedName>
        <fullName evidence="5">Aminotransferase class III-fold pyridoxal phosphate-dependent enzyme</fullName>
    </submittedName>
</protein>
<dbReference type="PANTHER" id="PTHR43713:SF3">
    <property type="entry name" value="GLUTAMATE-1-SEMIALDEHYDE 2,1-AMINOMUTASE 1, CHLOROPLASTIC-RELATED"/>
    <property type="match status" value="1"/>
</dbReference>
<evidence type="ECO:0000313" key="5">
    <source>
        <dbReference type="EMBL" id="MFD0867713.1"/>
    </source>
</evidence>
<dbReference type="GO" id="GO:0008483">
    <property type="term" value="F:transaminase activity"/>
    <property type="evidence" value="ECO:0007669"/>
    <property type="project" value="UniProtKB-KW"/>
</dbReference>
<dbReference type="InterPro" id="IPR015421">
    <property type="entry name" value="PyrdxlP-dep_Trfase_major"/>
</dbReference>
<keyword evidence="6" id="KW-1185">Reference proteome</keyword>
<dbReference type="InterPro" id="IPR005814">
    <property type="entry name" value="Aminotrans_3"/>
</dbReference>
<organism evidence="5 6">
    <name type="scientific">Paenibacillus residui</name>
    <dbReference type="NCBI Taxonomy" id="629724"/>
    <lineage>
        <taxon>Bacteria</taxon>
        <taxon>Bacillati</taxon>
        <taxon>Bacillota</taxon>
        <taxon>Bacilli</taxon>
        <taxon>Bacillales</taxon>
        <taxon>Paenibacillaceae</taxon>
        <taxon>Paenibacillus</taxon>
    </lineage>
</organism>
<reference evidence="6" key="1">
    <citation type="journal article" date="2019" name="Int. J. Syst. Evol. Microbiol.">
        <title>The Global Catalogue of Microorganisms (GCM) 10K type strain sequencing project: providing services to taxonomists for standard genome sequencing and annotation.</title>
        <authorList>
            <consortium name="The Broad Institute Genomics Platform"/>
            <consortium name="The Broad Institute Genome Sequencing Center for Infectious Disease"/>
            <person name="Wu L."/>
            <person name="Ma J."/>
        </authorList>
    </citation>
    <scope>NUCLEOTIDE SEQUENCE [LARGE SCALE GENOMIC DNA]</scope>
    <source>
        <strain evidence="6">CCUG 57263</strain>
    </source>
</reference>
<keyword evidence="5" id="KW-0032">Aminotransferase</keyword>
<dbReference type="PROSITE" id="PS00600">
    <property type="entry name" value="AA_TRANSFER_CLASS_3"/>
    <property type="match status" value="1"/>
</dbReference>
<dbReference type="Gene3D" id="3.90.1150.10">
    <property type="entry name" value="Aspartate Aminotransferase, domain 1"/>
    <property type="match status" value="1"/>
</dbReference>
<comment type="similarity">
    <text evidence="3">Belongs to the class-III pyridoxal-phosphate-dependent aminotransferase family.</text>
</comment>
<evidence type="ECO:0000313" key="6">
    <source>
        <dbReference type="Proteomes" id="UP001597120"/>
    </source>
</evidence>
<comment type="cofactor">
    <cofactor evidence="1">
        <name>pyridoxal 5'-phosphate</name>
        <dbReference type="ChEBI" id="CHEBI:597326"/>
    </cofactor>
</comment>
<dbReference type="SUPFAM" id="SSF53383">
    <property type="entry name" value="PLP-dependent transferases"/>
    <property type="match status" value="1"/>
</dbReference>
<name>A0ABW3D2W5_9BACL</name>
<dbReference type="PANTHER" id="PTHR43713">
    <property type="entry name" value="GLUTAMATE-1-SEMIALDEHYDE 2,1-AMINOMUTASE"/>
    <property type="match status" value="1"/>
</dbReference>